<feature type="transmembrane region" description="Helical" evidence="1">
    <location>
        <begin position="7"/>
        <end position="27"/>
    </location>
</feature>
<gene>
    <name evidence="2" type="ORF">JMA_32350</name>
</gene>
<dbReference type="BioCyc" id="JESP1508404:G14D9-12516-MONOMER"/>
<dbReference type="HOGENOM" id="CLU_2130103_0_0_9"/>
<keyword evidence="1" id="KW-1133">Transmembrane helix</keyword>
<dbReference type="EMBL" id="CP009416">
    <property type="protein sequence ID" value="AJD92552.1"/>
    <property type="molecule type" value="Genomic_DNA"/>
</dbReference>
<evidence type="ECO:0000313" key="3">
    <source>
        <dbReference type="Proteomes" id="UP000031449"/>
    </source>
</evidence>
<feature type="transmembrane region" description="Helical" evidence="1">
    <location>
        <begin position="33"/>
        <end position="51"/>
    </location>
</feature>
<organism evidence="2 3">
    <name type="scientific">Jeotgalibacillus malaysiensis</name>
    <dbReference type="NCBI Taxonomy" id="1508404"/>
    <lineage>
        <taxon>Bacteria</taxon>
        <taxon>Bacillati</taxon>
        <taxon>Bacillota</taxon>
        <taxon>Bacilli</taxon>
        <taxon>Bacillales</taxon>
        <taxon>Caryophanaceae</taxon>
        <taxon>Jeotgalibacillus</taxon>
    </lineage>
</organism>
<evidence type="ECO:0000256" key="1">
    <source>
        <dbReference type="SAM" id="Phobius"/>
    </source>
</evidence>
<name>A0A0B5AUY3_9BACL</name>
<keyword evidence="1" id="KW-0472">Membrane</keyword>
<feature type="transmembrane region" description="Helical" evidence="1">
    <location>
        <begin position="58"/>
        <end position="75"/>
    </location>
</feature>
<proteinExistence type="predicted"/>
<dbReference type="Proteomes" id="UP000031449">
    <property type="component" value="Chromosome"/>
</dbReference>
<dbReference type="OrthoDB" id="2453446at2"/>
<sequence length="113" mass="12758">MEKAGKWIQGFGGIIISVIAPFLEIYLDFNLQRLLQIVLLGSLVTLWGLILTKEEERSLLLIIFGCIGLACYIYLNELWLAIAMGISGLLLTGLNYLMSWTADRRESVEIHNE</sequence>
<accession>A0A0B5AUY3</accession>
<dbReference type="STRING" id="1508404.JMA_32350"/>
<reference evidence="2 3" key="1">
    <citation type="submission" date="2014-08" db="EMBL/GenBank/DDBJ databases">
        <title>Complete genome of a marine bacteria Jeotgalibacillus malaysiensis.</title>
        <authorList>
            <person name="Yaakop A.S."/>
            <person name="Chan K.-G."/>
            <person name="Goh K.M."/>
        </authorList>
    </citation>
    <scope>NUCLEOTIDE SEQUENCE [LARGE SCALE GENOMIC DNA]</scope>
    <source>
        <strain evidence="2 3">D5</strain>
    </source>
</reference>
<protein>
    <submittedName>
        <fullName evidence="2">Uncharacterized protein</fullName>
    </submittedName>
</protein>
<keyword evidence="1" id="KW-0812">Transmembrane</keyword>
<dbReference type="AlphaFoldDB" id="A0A0B5AUY3"/>
<evidence type="ECO:0000313" key="2">
    <source>
        <dbReference type="EMBL" id="AJD92552.1"/>
    </source>
</evidence>
<keyword evidence="3" id="KW-1185">Reference proteome</keyword>
<feature type="transmembrane region" description="Helical" evidence="1">
    <location>
        <begin position="81"/>
        <end position="98"/>
    </location>
</feature>
<dbReference type="KEGG" id="jeo:JMA_32350"/>